<reference evidence="8" key="1">
    <citation type="submission" date="2022-10" db="EMBL/GenBank/DDBJ databases">
        <title>Determination and structural analysis of whole genome sequence of Sarocladium strictum F4-1.</title>
        <authorList>
            <person name="Hu L."/>
            <person name="Jiang Y."/>
        </authorList>
    </citation>
    <scope>NUCLEOTIDE SEQUENCE</scope>
    <source>
        <strain evidence="8">F4-1</strain>
    </source>
</reference>
<accession>A0AA39L596</accession>
<dbReference type="PANTHER" id="PTHR11266">
    <property type="entry name" value="PEROXISOMAL MEMBRANE PROTEIN 2, PXMP2 MPV17"/>
    <property type="match status" value="1"/>
</dbReference>
<dbReference type="PANTHER" id="PTHR11266:SF113">
    <property type="entry name" value="MEMBRANE PROTEIN, MPV17_PMP22 FAMILY, PUTATIVE (AFU_ORTHOLOGUE AFUA_1G13840)-RELATED"/>
    <property type="match status" value="1"/>
</dbReference>
<comment type="subcellular location">
    <subcellularLocation>
        <location evidence="1">Membrane</location>
        <topology evidence="1">Multi-pass membrane protein</topology>
    </subcellularLocation>
</comment>
<comment type="caution">
    <text evidence="8">The sequence shown here is derived from an EMBL/GenBank/DDBJ whole genome shotgun (WGS) entry which is preliminary data.</text>
</comment>
<evidence type="ECO:0000256" key="1">
    <source>
        <dbReference type="ARBA" id="ARBA00004141"/>
    </source>
</evidence>
<keyword evidence="9" id="KW-1185">Reference proteome</keyword>
<dbReference type="Pfam" id="PF04117">
    <property type="entry name" value="Mpv17_PMP22"/>
    <property type="match status" value="1"/>
</dbReference>
<gene>
    <name evidence="8" type="ORF">NLU13_8749</name>
</gene>
<name>A0AA39L596_SARSR</name>
<dbReference type="EMBL" id="JAPDFR010000008">
    <property type="protein sequence ID" value="KAK0384663.1"/>
    <property type="molecule type" value="Genomic_DNA"/>
</dbReference>
<dbReference type="InterPro" id="IPR007248">
    <property type="entry name" value="Mpv17_PMP22"/>
</dbReference>
<dbReference type="Proteomes" id="UP001175261">
    <property type="component" value="Unassembled WGS sequence"/>
</dbReference>
<evidence type="ECO:0000256" key="5">
    <source>
        <dbReference type="ARBA" id="ARBA00023136"/>
    </source>
</evidence>
<keyword evidence="4" id="KW-1133">Transmembrane helix</keyword>
<organism evidence="8 9">
    <name type="scientific">Sarocladium strictum</name>
    <name type="common">Black bundle disease fungus</name>
    <name type="synonym">Acremonium strictum</name>
    <dbReference type="NCBI Taxonomy" id="5046"/>
    <lineage>
        <taxon>Eukaryota</taxon>
        <taxon>Fungi</taxon>
        <taxon>Dikarya</taxon>
        <taxon>Ascomycota</taxon>
        <taxon>Pezizomycotina</taxon>
        <taxon>Sordariomycetes</taxon>
        <taxon>Hypocreomycetidae</taxon>
        <taxon>Hypocreales</taxon>
        <taxon>Sarocladiaceae</taxon>
        <taxon>Sarocladium</taxon>
    </lineage>
</organism>
<proteinExistence type="inferred from homology"/>
<evidence type="ECO:0000256" key="3">
    <source>
        <dbReference type="ARBA" id="ARBA00022692"/>
    </source>
</evidence>
<evidence type="ECO:0000256" key="6">
    <source>
        <dbReference type="RuleBase" id="RU363053"/>
    </source>
</evidence>
<evidence type="ECO:0000256" key="4">
    <source>
        <dbReference type="ARBA" id="ARBA00022989"/>
    </source>
</evidence>
<dbReference type="GO" id="GO:0016020">
    <property type="term" value="C:membrane"/>
    <property type="evidence" value="ECO:0007669"/>
    <property type="project" value="UniProtKB-SubCell"/>
</dbReference>
<evidence type="ECO:0000256" key="2">
    <source>
        <dbReference type="ARBA" id="ARBA00006824"/>
    </source>
</evidence>
<comment type="similarity">
    <text evidence="2 6">Belongs to the peroxisomal membrane protein PXMP2/4 family.</text>
</comment>
<feature type="compositionally biased region" description="Polar residues" evidence="7">
    <location>
        <begin position="40"/>
        <end position="54"/>
    </location>
</feature>
<dbReference type="GO" id="GO:0005739">
    <property type="term" value="C:mitochondrion"/>
    <property type="evidence" value="ECO:0007669"/>
    <property type="project" value="TreeGrafter"/>
</dbReference>
<evidence type="ECO:0000313" key="8">
    <source>
        <dbReference type="EMBL" id="KAK0384663.1"/>
    </source>
</evidence>
<keyword evidence="3" id="KW-0812">Transmembrane</keyword>
<protein>
    <submittedName>
        <fullName evidence="8">Uncharacterized protein</fullName>
    </submittedName>
</protein>
<keyword evidence="5" id="KW-0472">Membrane</keyword>
<evidence type="ECO:0000256" key="7">
    <source>
        <dbReference type="SAM" id="MobiDB-lite"/>
    </source>
</evidence>
<dbReference type="AlphaFoldDB" id="A0AA39L596"/>
<evidence type="ECO:0000313" key="9">
    <source>
        <dbReference type="Proteomes" id="UP001175261"/>
    </source>
</evidence>
<sequence>MVGMPLLLRVTTRTRDRLVSHRHLLKNRLQTRPSSSSSSKNSDNATPPTETSIPVPNYIAPLPLWQRLGPLTRLASGYARAQKRRPYVTQLCSSLTIYFIGDLTAQWLSEDDQWDPSRTMRSLVIGGLSSIPSYKWFMFLSHNFNYSSHIFSLAIKIVINQSVFTPCFNTYFFGMQSLLSGDSLPAVWERIKATVPTSIINSCKLWPAVTAFSFTFIPIEYRNVFAGVIAIGWQTYLAYLNRRAEQMEAMREEEAGELVLRNKIPEAA</sequence>
<feature type="region of interest" description="Disordered" evidence="7">
    <location>
        <begin position="26"/>
        <end position="54"/>
    </location>
</feature>